<dbReference type="SUPFAM" id="SSF51735">
    <property type="entry name" value="NAD(P)-binding Rossmann-fold domains"/>
    <property type="match status" value="1"/>
</dbReference>
<keyword evidence="4" id="KW-1185">Reference proteome</keyword>
<evidence type="ECO:0000259" key="2">
    <source>
        <dbReference type="SMART" id="SM00829"/>
    </source>
</evidence>
<dbReference type="Pfam" id="PF08240">
    <property type="entry name" value="ADH_N"/>
    <property type="match status" value="1"/>
</dbReference>
<dbReference type="PANTHER" id="PTHR44154:SF1">
    <property type="entry name" value="QUINONE OXIDOREDUCTASE"/>
    <property type="match status" value="1"/>
</dbReference>
<dbReference type="EMBL" id="VFQC01000002">
    <property type="protein sequence ID" value="TQN28755.1"/>
    <property type="molecule type" value="Genomic_DNA"/>
</dbReference>
<dbReference type="RefSeq" id="WP_141925755.1">
    <property type="nucleotide sequence ID" value="NZ_VFQC01000002.1"/>
</dbReference>
<evidence type="ECO:0000313" key="4">
    <source>
        <dbReference type="Proteomes" id="UP000317422"/>
    </source>
</evidence>
<organism evidence="3 4">
    <name type="scientific">Haloactinospora alba</name>
    <dbReference type="NCBI Taxonomy" id="405555"/>
    <lineage>
        <taxon>Bacteria</taxon>
        <taxon>Bacillati</taxon>
        <taxon>Actinomycetota</taxon>
        <taxon>Actinomycetes</taxon>
        <taxon>Streptosporangiales</taxon>
        <taxon>Nocardiopsidaceae</taxon>
        <taxon>Haloactinospora</taxon>
    </lineage>
</organism>
<dbReference type="CDD" id="cd05289">
    <property type="entry name" value="MDR_like_2"/>
    <property type="match status" value="1"/>
</dbReference>
<proteinExistence type="predicted"/>
<dbReference type="PANTHER" id="PTHR44154">
    <property type="entry name" value="QUINONE OXIDOREDUCTASE"/>
    <property type="match status" value="1"/>
</dbReference>
<evidence type="ECO:0000256" key="1">
    <source>
        <dbReference type="ARBA" id="ARBA00022857"/>
    </source>
</evidence>
<dbReference type="InterPro" id="IPR036291">
    <property type="entry name" value="NAD(P)-bd_dom_sf"/>
</dbReference>
<keyword evidence="1" id="KW-0521">NADP</keyword>
<dbReference type="Gene3D" id="3.40.50.720">
    <property type="entry name" value="NAD(P)-binding Rossmann-like Domain"/>
    <property type="match status" value="1"/>
</dbReference>
<reference evidence="3 4" key="1">
    <citation type="submission" date="2019-06" db="EMBL/GenBank/DDBJ databases">
        <title>Sequencing the genomes of 1000 actinobacteria strains.</title>
        <authorList>
            <person name="Klenk H.-P."/>
        </authorList>
    </citation>
    <scope>NUCLEOTIDE SEQUENCE [LARGE SCALE GENOMIC DNA]</scope>
    <source>
        <strain evidence="3 4">DSM 45015</strain>
    </source>
</reference>
<dbReference type="Proteomes" id="UP000317422">
    <property type="component" value="Unassembled WGS sequence"/>
</dbReference>
<dbReference type="Gene3D" id="3.90.180.10">
    <property type="entry name" value="Medium-chain alcohol dehydrogenases, catalytic domain"/>
    <property type="match status" value="1"/>
</dbReference>
<dbReference type="SMART" id="SM00829">
    <property type="entry name" value="PKS_ER"/>
    <property type="match status" value="1"/>
</dbReference>
<dbReference type="InterPro" id="IPR020843">
    <property type="entry name" value="ER"/>
</dbReference>
<feature type="domain" description="Enoyl reductase (ER)" evidence="2">
    <location>
        <begin position="10"/>
        <end position="309"/>
    </location>
</feature>
<dbReference type="SUPFAM" id="SSF50129">
    <property type="entry name" value="GroES-like"/>
    <property type="match status" value="1"/>
</dbReference>
<sequence>MRAIGLTAFGGPDVLKTLDLPDPQPGPGEVRVRVRAATVNPSDTALRSGAFAQFMNDVQPPYIPGWDAAGEIDEVGEGVDWQVGDRVMAVVLPIGPNKGAYAERIVAPAESVARIPEGVGYPAASTLLMNGLTARMTLDQLALQPGQTLGVTGAAGSYGGYVVQLAKADGLRVVADAAPTDEPLVRQLGADVIVERGADVASRVREQVPEGVDGLADGAVLGADALPAVRDGGRLAQVRPFTGETERGITVHSVFVGDYLTRQDKIAQLQRLAADGALTLRVAETFPAEQAAETHRRLEAGGVRGRLVLEF</sequence>
<dbReference type="GO" id="GO:0016491">
    <property type="term" value="F:oxidoreductase activity"/>
    <property type="evidence" value="ECO:0007669"/>
    <property type="project" value="InterPro"/>
</dbReference>
<dbReference type="InterPro" id="IPR051603">
    <property type="entry name" value="Zinc-ADH_QOR/CCCR"/>
</dbReference>
<evidence type="ECO:0000313" key="3">
    <source>
        <dbReference type="EMBL" id="TQN28755.1"/>
    </source>
</evidence>
<gene>
    <name evidence="3" type="ORF">FHX37_4119</name>
</gene>
<dbReference type="AlphaFoldDB" id="A0A543NAB8"/>
<dbReference type="OrthoDB" id="2665481at2"/>
<name>A0A543NAB8_9ACTN</name>
<protein>
    <submittedName>
        <fullName evidence="3">NADPH:quinone reductase-like Zn-dependent oxidoreductase</fullName>
    </submittedName>
</protein>
<dbReference type="InterPro" id="IPR013154">
    <property type="entry name" value="ADH-like_N"/>
</dbReference>
<accession>A0A543NAB8</accession>
<dbReference type="InterPro" id="IPR011032">
    <property type="entry name" value="GroES-like_sf"/>
</dbReference>
<dbReference type="Pfam" id="PF13602">
    <property type="entry name" value="ADH_zinc_N_2"/>
    <property type="match status" value="1"/>
</dbReference>
<comment type="caution">
    <text evidence="3">The sequence shown here is derived from an EMBL/GenBank/DDBJ whole genome shotgun (WGS) entry which is preliminary data.</text>
</comment>